<dbReference type="Proteomes" id="UP000572817">
    <property type="component" value="Unassembled WGS sequence"/>
</dbReference>
<feature type="region of interest" description="Disordered" evidence="1">
    <location>
        <begin position="106"/>
        <end position="138"/>
    </location>
</feature>
<comment type="caution">
    <text evidence="2">The sequence shown here is derived from an EMBL/GenBank/DDBJ whole genome shotgun (WGS) entry which is preliminary data.</text>
</comment>
<feature type="region of interest" description="Disordered" evidence="1">
    <location>
        <begin position="281"/>
        <end position="335"/>
    </location>
</feature>
<dbReference type="AlphaFoldDB" id="A0A8H4J3R8"/>
<dbReference type="OrthoDB" id="5132737at2759"/>
<proteinExistence type="predicted"/>
<gene>
    <name evidence="2" type="ORF">GTA08_BOTSDO13122</name>
</gene>
<protein>
    <submittedName>
        <fullName evidence="2">Uncharacterized protein</fullName>
    </submittedName>
</protein>
<evidence type="ECO:0000313" key="3">
    <source>
        <dbReference type="Proteomes" id="UP000572817"/>
    </source>
</evidence>
<sequence length="335" mass="38084">MALQQHHIRTTPPDLLSPWPAPTDLLLLDAAVRRRWHASDLKESGKRRLSEEAHVFSSVIRLSQPKFFSLRRIIMVQTSSCNLTRSHSPQARSANVLVRRIRQINPYRSDSDRLQPQRRTHKDTASDGVDSNDPVDHWRKHRHWPRKYFESEGDMSHLLARKKSTSSLRRKSSAASISSSGTTPTPSDQKPREAKSAQYRDARYETLLEAKNSFFDEYELGISDETKKLCRKVFNTEQNVPDDSLFSDDLYERTSRQQQPSSTAMAGYSIKLSKELKESLASEFDSNWDSDRDEPAEPPPSHPAHENTATPREGGGHESVSSDAGGVHLNYMTDC</sequence>
<keyword evidence="3" id="KW-1185">Reference proteome</keyword>
<organism evidence="2 3">
    <name type="scientific">Botryosphaeria dothidea</name>
    <dbReference type="NCBI Taxonomy" id="55169"/>
    <lineage>
        <taxon>Eukaryota</taxon>
        <taxon>Fungi</taxon>
        <taxon>Dikarya</taxon>
        <taxon>Ascomycota</taxon>
        <taxon>Pezizomycotina</taxon>
        <taxon>Dothideomycetes</taxon>
        <taxon>Dothideomycetes incertae sedis</taxon>
        <taxon>Botryosphaeriales</taxon>
        <taxon>Botryosphaeriaceae</taxon>
        <taxon>Botryosphaeria</taxon>
    </lineage>
</organism>
<evidence type="ECO:0000256" key="1">
    <source>
        <dbReference type="SAM" id="MobiDB-lite"/>
    </source>
</evidence>
<feature type="region of interest" description="Disordered" evidence="1">
    <location>
        <begin position="163"/>
        <end position="198"/>
    </location>
</feature>
<name>A0A8H4J3R8_9PEZI</name>
<feature type="compositionally biased region" description="Low complexity" evidence="1">
    <location>
        <begin position="173"/>
        <end position="183"/>
    </location>
</feature>
<feature type="compositionally biased region" description="Basic residues" evidence="1">
    <location>
        <begin position="163"/>
        <end position="172"/>
    </location>
</feature>
<dbReference type="EMBL" id="WWBZ02000010">
    <property type="protein sequence ID" value="KAF4311389.1"/>
    <property type="molecule type" value="Genomic_DNA"/>
</dbReference>
<feature type="compositionally biased region" description="Basic and acidic residues" evidence="1">
    <location>
        <begin position="189"/>
        <end position="198"/>
    </location>
</feature>
<accession>A0A8H4J3R8</accession>
<evidence type="ECO:0000313" key="2">
    <source>
        <dbReference type="EMBL" id="KAF4311389.1"/>
    </source>
</evidence>
<reference evidence="2" key="1">
    <citation type="submission" date="2020-04" db="EMBL/GenBank/DDBJ databases">
        <title>Genome Assembly and Annotation of Botryosphaeria dothidea sdau 11-99, a Latent Pathogen of Apple Fruit Ring Rot in China.</title>
        <authorList>
            <person name="Yu C."/>
            <person name="Diao Y."/>
            <person name="Lu Q."/>
            <person name="Zhao J."/>
            <person name="Cui S."/>
            <person name="Peng C."/>
            <person name="He B."/>
            <person name="Liu H."/>
        </authorList>
    </citation>
    <scope>NUCLEOTIDE SEQUENCE [LARGE SCALE GENOMIC DNA]</scope>
    <source>
        <strain evidence="2">Sdau11-99</strain>
    </source>
</reference>